<proteinExistence type="predicted"/>
<feature type="transmembrane region" description="Helical" evidence="1">
    <location>
        <begin position="204"/>
        <end position="223"/>
    </location>
</feature>
<dbReference type="CDD" id="cd00010">
    <property type="entry name" value="AAI_LTSS"/>
    <property type="match status" value="1"/>
</dbReference>
<accession>A0A4S4DXG8</accession>
<comment type="caution">
    <text evidence="2">The sequence shown here is derived from an EMBL/GenBank/DDBJ whole genome shotgun (WGS) entry which is preliminary data.</text>
</comment>
<keyword evidence="1" id="KW-0812">Transmembrane</keyword>
<sequence length="235" mass="26079">MARIKPQALLQQSKKKKGPSRIGATTVILYSLIIVVMVFFLFSTYRHWTQQQPMYLISDKKNFNLILDLVLSNISVVVAALVAEAELAEKTEQRQEGVVESGVVVTPTKPKKCKAALPLKSDRGKWGQGMWEVTPEMEALKLAPCAMAAQDEKSDVPNNICQQVKKLGQNPGCLCAVMLSDTARFLSNLFGVPCKSYIVLRLDLLLGLFYALIIKFVFAFGNGQKLGVFVFMFSI</sequence>
<organism evidence="2 3">
    <name type="scientific">Camellia sinensis var. sinensis</name>
    <name type="common">China tea</name>
    <dbReference type="NCBI Taxonomy" id="542762"/>
    <lineage>
        <taxon>Eukaryota</taxon>
        <taxon>Viridiplantae</taxon>
        <taxon>Streptophyta</taxon>
        <taxon>Embryophyta</taxon>
        <taxon>Tracheophyta</taxon>
        <taxon>Spermatophyta</taxon>
        <taxon>Magnoliopsida</taxon>
        <taxon>eudicotyledons</taxon>
        <taxon>Gunneridae</taxon>
        <taxon>Pentapetalae</taxon>
        <taxon>asterids</taxon>
        <taxon>Ericales</taxon>
        <taxon>Theaceae</taxon>
        <taxon>Camellia</taxon>
    </lineage>
</organism>
<protein>
    <submittedName>
        <fullName evidence="2">Uncharacterized protein</fullName>
    </submittedName>
</protein>
<feature type="transmembrane region" description="Helical" evidence="1">
    <location>
        <begin position="63"/>
        <end position="83"/>
    </location>
</feature>
<keyword evidence="1" id="KW-1133">Transmembrane helix</keyword>
<name>A0A4S4DXG8_CAMSN</name>
<gene>
    <name evidence="2" type="ORF">TEA_007898</name>
</gene>
<dbReference type="Proteomes" id="UP000306102">
    <property type="component" value="Unassembled WGS sequence"/>
</dbReference>
<keyword evidence="3" id="KW-1185">Reference proteome</keyword>
<dbReference type="EMBL" id="SDRB02009605">
    <property type="protein sequence ID" value="THG08080.1"/>
    <property type="molecule type" value="Genomic_DNA"/>
</dbReference>
<dbReference type="AlphaFoldDB" id="A0A4S4DXG8"/>
<keyword evidence="1" id="KW-0472">Membrane</keyword>
<feature type="transmembrane region" description="Helical" evidence="1">
    <location>
        <begin position="21"/>
        <end position="43"/>
    </location>
</feature>
<evidence type="ECO:0000313" key="2">
    <source>
        <dbReference type="EMBL" id="THG08080.1"/>
    </source>
</evidence>
<evidence type="ECO:0000256" key="1">
    <source>
        <dbReference type="SAM" id="Phobius"/>
    </source>
</evidence>
<dbReference type="PANTHER" id="PTHR47269">
    <property type="entry name" value="PEPTIDYL-PROLYL CIS-TRANS ISOMERASE CYP21-4"/>
    <property type="match status" value="1"/>
</dbReference>
<evidence type="ECO:0000313" key="3">
    <source>
        <dbReference type="Proteomes" id="UP000306102"/>
    </source>
</evidence>
<dbReference type="PANTHER" id="PTHR47269:SF1">
    <property type="entry name" value="PEPTIDYL-PROLYL CIS-TRANS ISOMERASE CYP21-4"/>
    <property type="match status" value="1"/>
</dbReference>
<dbReference type="STRING" id="542762.A0A4S4DXG8"/>
<reference evidence="2 3" key="1">
    <citation type="journal article" date="2018" name="Proc. Natl. Acad. Sci. U.S.A.">
        <title>Draft genome sequence of Camellia sinensis var. sinensis provides insights into the evolution of the tea genome and tea quality.</title>
        <authorList>
            <person name="Wei C."/>
            <person name="Yang H."/>
            <person name="Wang S."/>
            <person name="Zhao J."/>
            <person name="Liu C."/>
            <person name="Gao L."/>
            <person name="Xia E."/>
            <person name="Lu Y."/>
            <person name="Tai Y."/>
            <person name="She G."/>
            <person name="Sun J."/>
            <person name="Cao H."/>
            <person name="Tong W."/>
            <person name="Gao Q."/>
            <person name="Li Y."/>
            <person name="Deng W."/>
            <person name="Jiang X."/>
            <person name="Wang W."/>
            <person name="Chen Q."/>
            <person name="Zhang S."/>
            <person name="Li H."/>
            <person name="Wu J."/>
            <person name="Wang P."/>
            <person name="Li P."/>
            <person name="Shi C."/>
            <person name="Zheng F."/>
            <person name="Jian J."/>
            <person name="Huang B."/>
            <person name="Shan D."/>
            <person name="Shi M."/>
            <person name="Fang C."/>
            <person name="Yue Y."/>
            <person name="Li F."/>
            <person name="Li D."/>
            <person name="Wei S."/>
            <person name="Han B."/>
            <person name="Jiang C."/>
            <person name="Yin Y."/>
            <person name="Xia T."/>
            <person name="Zhang Z."/>
            <person name="Bennetzen J.L."/>
            <person name="Zhao S."/>
            <person name="Wan X."/>
        </authorList>
    </citation>
    <scope>NUCLEOTIDE SEQUENCE [LARGE SCALE GENOMIC DNA]</scope>
    <source>
        <strain evidence="3">cv. Shuchazao</strain>
        <tissue evidence="2">Leaf</tissue>
    </source>
</reference>